<accession>A0A5B7D5A9</accession>
<evidence type="ECO:0000313" key="2">
    <source>
        <dbReference type="Proteomes" id="UP000324222"/>
    </source>
</evidence>
<gene>
    <name evidence="1" type="ORF">E2C01_009118</name>
</gene>
<dbReference type="Proteomes" id="UP000324222">
    <property type="component" value="Unassembled WGS sequence"/>
</dbReference>
<name>A0A5B7D5A9_PORTR</name>
<dbReference type="EMBL" id="VSRR010000495">
    <property type="protein sequence ID" value="MPC16296.1"/>
    <property type="molecule type" value="Genomic_DNA"/>
</dbReference>
<reference evidence="1 2" key="1">
    <citation type="submission" date="2019-05" db="EMBL/GenBank/DDBJ databases">
        <title>Another draft genome of Portunus trituberculatus and its Hox gene families provides insights of decapod evolution.</title>
        <authorList>
            <person name="Jeong J.-H."/>
            <person name="Song I."/>
            <person name="Kim S."/>
            <person name="Choi T."/>
            <person name="Kim D."/>
            <person name="Ryu S."/>
            <person name="Kim W."/>
        </authorList>
    </citation>
    <scope>NUCLEOTIDE SEQUENCE [LARGE SCALE GENOMIC DNA]</scope>
    <source>
        <tissue evidence="1">Muscle</tissue>
    </source>
</reference>
<comment type="caution">
    <text evidence="1">The sequence shown here is derived from an EMBL/GenBank/DDBJ whole genome shotgun (WGS) entry which is preliminary data.</text>
</comment>
<keyword evidence="2" id="KW-1185">Reference proteome</keyword>
<protein>
    <submittedName>
        <fullName evidence="1">Uncharacterized protein</fullName>
    </submittedName>
</protein>
<organism evidence="1 2">
    <name type="scientific">Portunus trituberculatus</name>
    <name type="common">Swimming crab</name>
    <name type="synonym">Neptunus trituberculatus</name>
    <dbReference type="NCBI Taxonomy" id="210409"/>
    <lineage>
        <taxon>Eukaryota</taxon>
        <taxon>Metazoa</taxon>
        <taxon>Ecdysozoa</taxon>
        <taxon>Arthropoda</taxon>
        <taxon>Crustacea</taxon>
        <taxon>Multicrustacea</taxon>
        <taxon>Malacostraca</taxon>
        <taxon>Eumalacostraca</taxon>
        <taxon>Eucarida</taxon>
        <taxon>Decapoda</taxon>
        <taxon>Pleocyemata</taxon>
        <taxon>Brachyura</taxon>
        <taxon>Eubrachyura</taxon>
        <taxon>Portunoidea</taxon>
        <taxon>Portunidae</taxon>
        <taxon>Portuninae</taxon>
        <taxon>Portunus</taxon>
    </lineage>
</organism>
<evidence type="ECO:0000313" key="1">
    <source>
        <dbReference type="EMBL" id="MPC16296.1"/>
    </source>
</evidence>
<sequence>MSQKITFSHDTDTSYAYYSISSSSTTFKSCMDWYGTAKRIPIVTGNSHEALVHLLQRLLVQHHDLQLDWRTSKVK</sequence>
<proteinExistence type="predicted"/>
<dbReference type="AlphaFoldDB" id="A0A5B7D5A9"/>